<keyword evidence="2" id="KW-1185">Reference proteome</keyword>
<comment type="caution">
    <text evidence="1">The sequence shown here is derived from an EMBL/GenBank/DDBJ whole genome shotgun (WGS) entry which is preliminary data.</text>
</comment>
<proteinExistence type="predicted"/>
<dbReference type="EMBL" id="CM051401">
    <property type="protein sequence ID" value="KAJ4713618.1"/>
    <property type="molecule type" value="Genomic_DNA"/>
</dbReference>
<organism evidence="1 2">
    <name type="scientific">Melia azedarach</name>
    <name type="common">Chinaberry tree</name>
    <dbReference type="NCBI Taxonomy" id="155640"/>
    <lineage>
        <taxon>Eukaryota</taxon>
        <taxon>Viridiplantae</taxon>
        <taxon>Streptophyta</taxon>
        <taxon>Embryophyta</taxon>
        <taxon>Tracheophyta</taxon>
        <taxon>Spermatophyta</taxon>
        <taxon>Magnoliopsida</taxon>
        <taxon>eudicotyledons</taxon>
        <taxon>Gunneridae</taxon>
        <taxon>Pentapetalae</taxon>
        <taxon>rosids</taxon>
        <taxon>malvids</taxon>
        <taxon>Sapindales</taxon>
        <taxon>Meliaceae</taxon>
        <taxon>Melia</taxon>
    </lineage>
</organism>
<name>A0ACC1XRQ2_MELAZ</name>
<evidence type="ECO:0000313" key="1">
    <source>
        <dbReference type="EMBL" id="KAJ4713618.1"/>
    </source>
</evidence>
<evidence type="ECO:0000313" key="2">
    <source>
        <dbReference type="Proteomes" id="UP001164539"/>
    </source>
</evidence>
<dbReference type="Proteomes" id="UP001164539">
    <property type="component" value="Chromosome 8"/>
</dbReference>
<sequence>MGSKVFLVLGLLMAIVLLISSEVAARDLAETSTDLNQNAEEANGFDDAKDGGYGGYPGGRGGYGGYPGGGRGGYGGYPGGGRGGYGGYPGGGRGGYGGGHCRYGCCGRGYYGGGCRCCSYAGEAVEANTEDKPQN</sequence>
<protein>
    <submittedName>
        <fullName evidence="1">Glycine-rich protein</fullName>
    </submittedName>
</protein>
<accession>A0ACC1XRQ2</accession>
<reference evidence="1 2" key="1">
    <citation type="journal article" date="2023" name="Science">
        <title>Complex scaffold remodeling in plant triterpene biosynthesis.</title>
        <authorList>
            <person name="De La Pena R."/>
            <person name="Hodgson H."/>
            <person name="Liu J.C."/>
            <person name="Stephenson M.J."/>
            <person name="Martin A.C."/>
            <person name="Owen C."/>
            <person name="Harkess A."/>
            <person name="Leebens-Mack J."/>
            <person name="Jimenez L.E."/>
            <person name="Osbourn A."/>
            <person name="Sattely E.S."/>
        </authorList>
    </citation>
    <scope>NUCLEOTIDE SEQUENCE [LARGE SCALE GENOMIC DNA]</scope>
    <source>
        <strain evidence="2">cv. JPN11</strain>
        <tissue evidence="1">Leaf</tissue>
    </source>
</reference>
<gene>
    <name evidence="1" type="ORF">OWV82_015681</name>
</gene>